<dbReference type="AlphaFoldDB" id="A0A6V8LME0"/>
<dbReference type="EMBL" id="BLPG01000001">
    <property type="protein sequence ID" value="GFJ95267.1"/>
    <property type="molecule type" value="Genomic_DNA"/>
</dbReference>
<accession>A0A6V8LME0</accession>
<dbReference type="Proteomes" id="UP000482960">
    <property type="component" value="Unassembled WGS sequence"/>
</dbReference>
<sequence>MAVPLWLDVADKVGSVVGALAGVTSLAVAVRLSLPPRGDEAGRPAVPVARRWLWIGGVLGLFAC</sequence>
<dbReference type="RefSeq" id="WP_173082792.1">
    <property type="nucleotide sequence ID" value="NZ_BAABJB010000012.1"/>
</dbReference>
<organism evidence="2 3">
    <name type="scientific">Phytohabitans rumicis</name>
    <dbReference type="NCBI Taxonomy" id="1076125"/>
    <lineage>
        <taxon>Bacteria</taxon>
        <taxon>Bacillati</taxon>
        <taxon>Actinomycetota</taxon>
        <taxon>Actinomycetes</taxon>
        <taxon>Micromonosporales</taxon>
        <taxon>Micromonosporaceae</taxon>
    </lineage>
</organism>
<keyword evidence="1" id="KW-0472">Membrane</keyword>
<reference evidence="2 3" key="1">
    <citation type="submission" date="2020-03" db="EMBL/GenBank/DDBJ databases">
        <title>Whole genome shotgun sequence of Phytohabitans rumicis NBRC 108638.</title>
        <authorList>
            <person name="Komaki H."/>
            <person name="Tamura T."/>
        </authorList>
    </citation>
    <scope>NUCLEOTIDE SEQUENCE [LARGE SCALE GENOMIC DNA]</scope>
    <source>
        <strain evidence="2 3">NBRC 108638</strain>
    </source>
</reference>
<gene>
    <name evidence="2" type="ORF">Prum_089090</name>
</gene>
<comment type="caution">
    <text evidence="2">The sequence shown here is derived from an EMBL/GenBank/DDBJ whole genome shotgun (WGS) entry which is preliminary data.</text>
</comment>
<keyword evidence="3" id="KW-1185">Reference proteome</keyword>
<name>A0A6V8LME0_9ACTN</name>
<keyword evidence="1" id="KW-0812">Transmembrane</keyword>
<evidence type="ECO:0000256" key="1">
    <source>
        <dbReference type="SAM" id="Phobius"/>
    </source>
</evidence>
<keyword evidence="1" id="KW-1133">Transmembrane helix</keyword>
<reference evidence="2 3" key="2">
    <citation type="submission" date="2020-03" db="EMBL/GenBank/DDBJ databases">
        <authorList>
            <person name="Ichikawa N."/>
            <person name="Kimura A."/>
            <person name="Kitahashi Y."/>
            <person name="Uohara A."/>
        </authorList>
    </citation>
    <scope>NUCLEOTIDE SEQUENCE [LARGE SCALE GENOMIC DNA]</scope>
    <source>
        <strain evidence="2 3">NBRC 108638</strain>
    </source>
</reference>
<evidence type="ECO:0000313" key="2">
    <source>
        <dbReference type="EMBL" id="GFJ95267.1"/>
    </source>
</evidence>
<feature type="transmembrane region" description="Helical" evidence="1">
    <location>
        <begin position="13"/>
        <end position="34"/>
    </location>
</feature>
<protein>
    <submittedName>
        <fullName evidence="2">Uncharacterized protein</fullName>
    </submittedName>
</protein>
<evidence type="ECO:0000313" key="3">
    <source>
        <dbReference type="Proteomes" id="UP000482960"/>
    </source>
</evidence>
<proteinExistence type="predicted"/>